<evidence type="ECO:0000313" key="6">
    <source>
        <dbReference type="Proteomes" id="UP001183604"/>
    </source>
</evidence>
<proteinExistence type="predicted"/>
<name>A0A9X3SYL2_9ACTN</name>
<keyword evidence="2" id="KW-0732">Signal</keyword>
<accession>A0A9X3SYL2</accession>
<dbReference type="AlphaFoldDB" id="A0A9X3SYL2"/>
<evidence type="ECO:0008006" key="7">
    <source>
        <dbReference type="Google" id="ProtNLM"/>
    </source>
</evidence>
<reference evidence="4 6" key="2">
    <citation type="submission" date="2023-07" db="EMBL/GenBank/DDBJ databases">
        <title>Sequencing the genomes of 1000 actinobacteria strains.</title>
        <authorList>
            <person name="Klenk H.-P."/>
        </authorList>
    </citation>
    <scope>NUCLEOTIDE SEQUENCE [LARGE SCALE GENOMIC DNA]</scope>
    <source>
        <strain evidence="4 6">DSM 44724</strain>
    </source>
</reference>
<keyword evidence="6" id="KW-1185">Reference proteome</keyword>
<organism evidence="3 5">
    <name type="scientific">Glycomyces lechevalierae</name>
    <dbReference type="NCBI Taxonomy" id="256034"/>
    <lineage>
        <taxon>Bacteria</taxon>
        <taxon>Bacillati</taxon>
        <taxon>Actinomycetota</taxon>
        <taxon>Actinomycetes</taxon>
        <taxon>Glycomycetales</taxon>
        <taxon>Glycomycetaceae</taxon>
        <taxon>Glycomyces</taxon>
    </lineage>
</organism>
<dbReference type="EMBL" id="JAVDYD010000001">
    <property type="protein sequence ID" value="MDR7338947.1"/>
    <property type="molecule type" value="Genomic_DNA"/>
</dbReference>
<reference evidence="3" key="1">
    <citation type="submission" date="2022-12" db="EMBL/GenBank/DDBJ databases">
        <title>Gycomyces niveus sp.nov., a novel actinomycete isolated from soil in Shouguang.</title>
        <authorList>
            <person name="Yang X."/>
        </authorList>
    </citation>
    <scope>NUCLEOTIDE SEQUENCE</scope>
    <source>
        <strain evidence="3">DSM 44724</strain>
    </source>
</reference>
<feature type="signal peptide" evidence="2">
    <location>
        <begin position="1"/>
        <end position="23"/>
    </location>
</feature>
<evidence type="ECO:0000313" key="3">
    <source>
        <dbReference type="EMBL" id="MDA1386431.1"/>
    </source>
</evidence>
<protein>
    <recommendedName>
        <fullName evidence="7">Lipoprotein</fullName>
    </recommendedName>
</protein>
<gene>
    <name evidence="4" type="ORF">J2S69_002666</name>
    <name evidence="3" type="ORF">O2L01_15650</name>
</gene>
<feature type="chain" id="PRO_5040782831" description="Lipoprotein" evidence="2">
    <location>
        <begin position="24"/>
        <end position="230"/>
    </location>
</feature>
<comment type="caution">
    <text evidence="3">The sequence shown here is derived from an EMBL/GenBank/DDBJ whole genome shotgun (WGS) entry which is preliminary data.</text>
</comment>
<feature type="compositionally biased region" description="Low complexity" evidence="1">
    <location>
        <begin position="30"/>
        <end position="45"/>
    </location>
</feature>
<feature type="region of interest" description="Disordered" evidence="1">
    <location>
        <begin position="24"/>
        <end position="49"/>
    </location>
</feature>
<evidence type="ECO:0000256" key="1">
    <source>
        <dbReference type="SAM" id="MobiDB-lite"/>
    </source>
</evidence>
<sequence>MSFRSPSLLALSLLLALAGCSESGGDESSSEATTTEADAPTSASEPAYSQFEDYPGEELLYTDGREEYRLRVKPVETAWLTELAGRPAQMGSHYLAVYVVATGEQADRGVEEAYLNAFSVGLRFGSGDDCNRDALGARDESMEEICHDMATMVTYLEDVPYEDWGTYGWTESTLGGSPLDAGATVAGVAAFTVPDDFEVTSAIEFCGGGESVLMEWDNCVTVPAPTEERS</sequence>
<evidence type="ECO:0000256" key="2">
    <source>
        <dbReference type="SAM" id="SignalP"/>
    </source>
</evidence>
<dbReference type="RefSeq" id="WP_270122898.1">
    <property type="nucleotide sequence ID" value="NZ_BAAAOM010000004.1"/>
</dbReference>
<dbReference type="Proteomes" id="UP001145799">
    <property type="component" value="Unassembled WGS sequence"/>
</dbReference>
<evidence type="ECO:0000313" key="5">
    <source>
        <dbReference type="Proteomes" id="UP001145799"/>
    </source>
</evidence>
<dbReference type="Proteomes" id="UP001183604">
    <property type="component" value="Unassembled WGS sequence"/>
</dbReference>
<dbReference type="EMBL" id="JAPZVQ010000009">
    <property type="protein sequence ID" value="MDA1386431.1"/>
    <property type="molecule type" value="Genomic_DNA"/>
</dbReference>
<evidence type="ECO:0000313" key="4">
    <source>
        <dbReference type="EMBL" id="MDR7338947.1"/>
    </source>
</evidence>
<dbReference type="PROSITE" id="PS51257">
    <property type="entry name" value="PROKAR_LIPOPROTEIN"/>
    <property type="match status" value="1"/>
</dbReference>